<feature type="domain" description="PAS" evidence="8">
    <location>
        <begin position="1037"/>
        <end position="1107"/>
    </location>
</feature>
<dbReference type="EC" id="2.7.13.3" evidence="2"/>
<accession>A0A917D9U2</accession>
<keyword evidence="4" id="KW-0808">Transferase</keyword>
<dbReference type="InterPro" id="IPR003018">
    <property type="entry name" value="GAF"/>
</dbReference>
<dbReference type="InterPro" id="IPR036097">
    <property type="entry name" value="HisK_dim/P_sf"/>
</dbReference>
<dbReference type="InterPro" id="IPR029016">
    <property type="entry name" value="GAF-like_dom_sf"/>
</dbReference>
<dbReference type="Gene3D" id="3.30.565.10">
    <property type="entry name" value="Histidine kinase-like ATPase, C-terminal domain"/>
    <property type="match status" value="1"/>
</dbReference>
<dbReference type="PROSITE" id="PS50112">
    <property type="entry name" value="PAS"/>
    <property type="match status" value="2"/>
</dbReference>
<dbReference type="GO" id="GO:0006355">
    <property type="term" value="P:regulation of DNA-templated transcription"/>
    <property type="evidence" value="ECO:0007669"/>
    <property type="project" value="InterPro"/>
</dbReference>
<dbReference type="Gene3D" id="3.30.450.40">
    <property type="match status" value="1"/>
</dbReference>
<keyword evidence="6" id="KW-1133">Transmembrane helix</keyword>
<sequence length="1392" mass="158368">MPQAHKNTVSWWTIYKEHVQAVVLNKVPNDPEKVYYWRNTVFCTILIYLTPLSLLALVPSVFVAFANGVPVVGFMDLFAFLMIVLVAVVPGIQLALRKAIFIFVIYSLSLVLLYYLPLPGPALLFLLAITIFSALIYSTAAAYFSAWINTIVCVIFALLIYFEVASPVTSDYSMGAWIAVSSNMVLLSFACAKCLDLLLGGLTNALQENKVTEEKLEKANRLYHFISQINQTIVHVKDAKTLFRKSCSIALEFGRYKKAWLCSYEPAERKIVLLDSSGLTEQEVKRITEEPYEENGPLDYVLRTGHYFLSNDFEQEVEHVNWKPYAEKHNIGSCIVLPIKKGGAVFGAFSLYATESNYFDQDDIASLIEVTGDISFALDFFDKEARHQQAEERLVQNEKRFRALIENSSDMIVLSSLEGKIIYGSPSVPKFFGYTIEEVVNTSAFDFIHPEDFSVLSKKLEAILETPGHSFSNQHRILHKNQQWIWCEGTFVNMLHEPGIDAVVLNFRDISEKKAAELELQKNFEELEALSQEQTTILNTLPASIALLDHEGTIVKVNEAWVHFGKANGMPDSYEHLHKNYIEVAEKSLGSEAKDGKHMAKGLRGVLRGERDHFTMEYQCDSLDEKRWFRAEVRPFKSKQLTGAVVMHTNISERKRAEAEMLLLINNTEESFVLLNLDLKIVSFNVQFKNLYKKYMGIPIHKGDFILDYVLPERKELVAAIYERVLAGHVEESELHFPGPEDTTYYFCLKYNPAKDEFGNIFGVFVTAADITEKRRAEEQKEFERRNKEALINSTDDLIWSISQEFKLIAANVSFVNELKKFTGVAIKPGDDVLLQGIYPADFIAYWKLLYSRALTGESFRTEIYTPPTEGREETWTETSFSPILHNEQIVGIACYSRNMTENKKAELELRASETRLAEAQSLAKVGNWETDLRNFNVIWSEQTFVIFDCQRNDFKSSHPDFLNFVHPDDRAKVDAALKNSLPTKGIHSIEHRIITKQGEVKFLEERWQVLHDEQGVPIKAVGTCQDITERKKSEYEIQFKAELLDTIGQAVIATDMNGNVTFWNQAAVAIYGWTFEESFGKNILDLISADPTKVEGALLMRKLSRGQTLSGEFYMKRKTGNFFPAYVYYSPVYDEFGKQIGVIGVSNDISERKENEMERAKITNDLLQRNRDLEQFTFIISHNLRAPTANIIGFTELLQDEMLTAEEQKELLYALSSSVAGLDAIIKDINGILQMKSDSNDKKEDLHFSKLVGDIRTTIEHLLEKHQVQLLVDFTEVDQIYTLKAYMHSIFYNLISNSIKYSRPDVSSRIEISTKFDNGKIILIFKDNGLGIDLKTKGDKVFGLYKRFHSHVEGKGVGLFMVKTQVEALGGIITIASEVNKGTTFTIIFEP</sequence>
<dbReference type="Proteomes" id="UP000625735">
    <property type="component" value="Unassembled WGS sequence"/>
</dbReference>
<protein>
    <recommendedName>
        <fullName evidence="2">histidine kinase</fullName>
        <ecNumber evidence="2">2.7.13.3</ecNumber>
    </recommendedName>
</protein>
<dbReference type="InterPro" id="IPR013767">
    <property type="entry name" value="PAS_fold"/>
</dbReference>
<name>A0A917D9U2_9FLAO</name>
<dbReference type="SUPFAM" id="SSF55785">
    <property type="entry name" value="PYP-like sensor domain (PAS domain)"/>
    <property type="match status" value="6"/>
</dbReference>
<feature type="domain" description="PAC" evidence="9">
    <location>
        <begin position="988"/>
        <end position="1040"/>
    </location>
</feature>
<dbReference type="InterPro" id="IPR036890">
    <property type="entry name" value="HATPase_C_sf"/>
</dbReference>
<dbReference type="PANTHER" id="PTHR43304">
    <property type="entry name" value="PHYTOCHROME-LIKE PROTEIN CPH1"/>
    <property type="match status" value="1"/>
</dbReference>
<dbReference type="InterPro" id="IPR052162">
    <property type="entry name" value="Sensor_kinase/Photoreceptor"/>
</dbReference>
<evidence type="ECO:0000259" key="9">
    <source>
        <dbReference type="PROSITE" id="PS50113"/>
    </source>
</evidence>
<organism evidence="10 11">
    <name type="scientific">Flavobacterium orientale</name>
    <dbReference type="NCBI Taxonomy" id="1756020"/>
    <lineage>
        <taxon>Bacteria</taxon>
        <taxon>Pseudomonadati</taxon>
        <taxon>Bacteroidota</taxon>
        <taxon>Flavobacteriia</taxon>
        <taxon>Flavobacteriales</taxon>
        <taxon>Flavobacteriaceae</taxon>
        <taxon>Flavobacterium</taxon>
    </lineage>
</organism>
<dbReference type="GO" id="GO:0000155">
    <property type="term" value="F:phosphorelay sensor kinase activity"/>
    <property type="evidence" value="ECO:0007669"/>
    <property type="project" value="InterPro"/>
</dbReference>
<dbReference type="SUPFAM" id="SSF55874">
    <property type="entry name" value="ATPase domain of HSP90 chaperone/DNA topoisomerase II/histidine kinase"/>
    <property type="match status" value="1"/>
</dbReference>
<reference evidence="10" key="1">
    <citation type="journal article" date="2014" name="Int. J. Syst. Evol. Microbiol.">
        <title>Complete genome sequence of Corynebacterium casei LMG S-19264T (=DSM 44701T), isolated from a smear-ripened cheese.</title>
        <authorList>
            <consortium name="US DOE Joint Genome Institute (JGI-PGF)"/>
            <person name="Walter F."/>
            <person name="Albersmeier A."/>
            <person name="Kalinowski J."/>
            <person name="Ruckert C."/>
        </authorList>
    </citation>
    <scope>NUCLEOTIDE SEQUENCE</scope>
    <source>
        <strain evidence="10">CGMCC 1.12506</strain>
    </source>
</reference>
<dbReference type="Pfam" id="PF08447">
    <property type="entry name" value="PAS_3"/>
    <property type="match status" value="2"/>
</dbReference>
<dbReference type="PROSITE" id="PS50113">
    <property type="entry name" value="PAC"/>
    <property type="match status" value="4"/>
</dbReference>
<dbReference type="Pfam" id="PF00989">
    <property type="entry name" value="PAS"/>
    <property type="match status" value="1"/>
</dbReference>
<evidence type="ECO:0000256" key="6">
    <source>
        <dbReference type="SAM" id="Phobius"/>
    </source>
</evidence>
<gene>
    <name evidence="10" type="ORF">GCM10011343_02350</name>
</gene>
<feature type="domain" description="PAS" evidence="8">
    <location>
        <begin position="397"/>
        <end position="467"/>
    </location>
</feature>
<dbReference type="NCBIfam" id="TIGR00229">
    <property type="entry name" value="sensory_box"/>
    <property type="match status" value="3"/>
</dbReference>
<dbReference type="Pfam" id="PF20969">
    <property type="entry name" value="MASE11"/>
    <property type="match status" value="1"/>
</dbReference>
<evidence type="ECO:0000313" key="10">
    <source>
        <dbReference type="EMBL" id="GGD14860.1"/>
    </source>
</evidence>
<dbReference type="InterPro" id="IPR013655">
    <property type="entry name" value="PAS_fold_3"/>
</dbReference>
<feature type="domain" description="Histidine kinase" evidence="7">
    <location>
        <begin position="1180"/>
        <end position="1392"/>
    </location>
</feature>
<keyword evidence="3" id="KW-0597">Phosphoprotein</keyword>
<dbReference type="PANTHER" id="PTHR43304:SF1">
    <property type="entry name" value="PAC DOMAIN-CONTAINING PROTEIN"/>
    <property type="match status" value="1"/>
</dbReference>
<feature type="transmembrane region" description="Helical" evidence="6">
    <location>
        <begin position="146"/>
        <end position="164"/>
    </location>
</feature>
<evidence type="ECO:0000313" key="11">
    <source>
        <dbReference type="Proteomes" id="UP000625735"/>
    </source>
</evidence>
<proteinExistence type="predicted"/>
<dbReference type="Pfam" id="PF02518">
    <property type="entry name" value="HATPase_c"/>
    <property type="match status" value="1"/>
</dbReference>
<feature type="transmembrane region" description="Helical" evidence="6">
    <location>
        <begin position="41"/>
        <end position="65"/>
    </location>
</feature>
<dbReference type="InterPro" id="IPR005467">
    <property type="entry name" value="His_kinase_dom"/>
</dbReference>
<dbReference type="EMBL" id="BMFG01000001">
    <property type="protein sequence ID" value="GGD14860.1"/>
    <property type="molecule type" value="Genomic_DNA"/>
</dbReference>
<dbReference type="SMART" id="SM00091">
    <property type="entry name" value="PAS"/>
    <property type="match status" value="5"/>
</dbReference>
<dbReference type="PRINTS" id="PR00344">
    <property type="entry name" value="BCTRLSENSOR"/>
</dbReference>
<dbReference type="CDD" id="cd00130">
    <property type="entry name" value="PAS"/>
    <property type="match status" value="3"/>
</dbReference>
<comment type="catalytic activity">
    <reaction evidence="1">
        <text>ATP + protein L-histidine = ADP + protein N-phospho-L-histidine.</text>
        <dbReference type="EC" id="2.7.13.3"/>
    </reaction>
</comment>
<dbReference type="Pfam" id="PF13185">
    <property type="entry name" value="GAF_2"/>
    <property type="match status" value="1"/>
</dbReference>
<dbReference type="SUPFAM" id="SSF55781">
    <property type="entry name" value="GAF domain-like"/>
    <property type="match status" value="1"/>
</dbReference>
<dbReference type="InterPro" id="IPR004358">
    <property type="entry name" value="Sig_transdc_His_kin-like_C"/>
</dbReference>
<dbReference type="InterPro" id="IPR003661">
    <property type="entry name" value="HisK_dim/P_dom"/>
</dbReference>
<evidence type="ECO:0000256" key="3">
    <source>
        <dbReference type="ARBA" id="ARBA00022553"/>
    </source>
</evidence>
<feature type="transmembrane region" description="Helical" evidence="6">
    <location>
        <begin position="122"/>
        <end position="139"/>
    </location>
</feature>
<feature type="domain" description="PAC" evidence="9">
    <location>
        <begin position="731"/>
        <end position="783"/>
    </location>
</feature>
<dbReference type="RefSeq" id="WP_188360669.1">
    <property type="nucleotide sequence ID" value="NZ_BMFG01000001.1"/>
</dbReference>
<reference evidence="10" key="2">
    <citation type="submission" date="2020-09" db="EMBL/GenBank/DDBJ databases">
        <authorList>
            <person name="Sun Q."/>
            <person name="Zhou Y."/>
        </authorList>
    </citation>
    <scope>NUCLEOTIDE SEQUENCE</scope>
    <source>
        <strain evidence="10">CGMCC 1.12506</strain>
    </source>
</reference>
<evidence type="ECO:0000256" key="1">
    <source>
        <dbReference type="ARBA" id="ARBA00000085"/>
    </source>
</evidence>
<dbReference type="InterPro" id="IPR001610">
    <property type="entry name" value="PAC"/>
</dbReference>
<feature type="domain" description="PAC" evidence="9">
    <location>
        <begin position="471"/>
        <end position="522"/>
    </location>
</feature>
<keyword evidence="5" id="KW-0418">Kinase</keyword>
<dbReference type="InterPro" id="IPR048437">
    <property type="entry name" value="MASE11"/>
</dbReference>
<dbReference type="PROSITE" id="PS50109">
    <property type="entry name" value="HIS_KIN"/>
    <property type="match status" value="1"/>
</dbReference>
<evidence type="ECO:0000259" key="7">
    <source>
        <dbReference type="PROSITE" id="PS50109"/>
    </source>
</evidence>
<dbReference type="Gene3D" id="1.10.287.130">
    <property type="match status" value="1"/>
</dbReference>
<feature type="domain" description="PAC" evidence="9">
    <location>
        <begin position="1110"/>
        <end position="1162"/>
    </location>
</feature>
<evidence type="ECO:0000256" key="2">
    <source>
        <dbReference type="ARBA" id="ARBA00012438"/>
    </source>
</evidence>
<keyword evidence="11" id="KW-1185">Reference proteome</keyword>
<keyword evidence="6" id="KW-0472">Membrane</keyword>
<dbReference type="InterPro" id="IPR000014">
    <property type="entry name" value="PAS"/>
</dbReference>
<dbReference type="InterPro" id="IPR003594">
    <property type="entry name" value="HATPase_dom"/>
</dbReference>
<dbReference type="SMART" id="SM00086">
    <property type="entry name" value="PAC"/>
    <property type="match status" value="5"/>
</dbReference>
<dbReference type="Gene3D" id="3.30.450.20">
    <property type="entry name" value="PAS domain"/>
    <property type="match status" value="6"/>
</dbReference>
<dbReference type="Gene3D" id="2.10.70.100">
    <property type="match status" value="1"/>
</dbReference>
<dbReference type="CDD" id="cd00082">
    <property type="entry name" value="HisKA"/>
    <property type="match status" value="1"/>
</dbReference>
<dbReference type="Pfam" id="PF08448">
    <property type="entry name" value="PAS_4"/>
    <property type="match status" value="1"/>
</dbReference>
<feature type="transmembrane region" description="Helical" evidence="6">
    <location>
        <begin position="71"/>
        <end position="92"/>
    </location>
</feature>
<dbReference type="SMART" id="SM00387">
    <property type="entry name" value="HATPase_c"/>
    <property type="match status" value="1"/>
</dbReference>
<evidence type="ECO:0000256" key="4">
    <source>
        <dbReference type="ARBA" id="ARBA00022679"/>
    </source>
</evidence>
<keyword evidence="6" id="KW-0812">Transmembrane</keyword>
<comment type="caution">
    <text evidence="10">The sequence shown here is derived from an EMBL/GenBank/DDBJ whole genome shotgun (WGS) entry which is preliminary data.</text>
</comment>
<evidence type="ECO:0000256" key="5">
    <source>
        <dbReference type="ARBA" id="ARBA00022777"/>
    </source>
</evidence>
<dbReference type="InterPro" id="IPR035965">
    <property type="entry name" value="PAS-like_dom_sf"/>
</dbReference>
<dbReference type="InterPro" id="IPR013656">
    <property type="entry name" value="PAS_4"/>
</dbReference>
<dbReference type="Pfam" id="PF00512">
    <property type="entry name" value="HisKA"/>
    <property type="match status" value="1"/>
</dbReference>
<feature type="transmembrane region" description="Helical" evidence="6">
    <location>
        <begin position="99"/>
        <end position="116"/>
    </location>
</feature>
<dbReference type="InterPro" id="IPR000700">
    <property type="entry name" value="PAS-assoc_C"/>
</dbReference>
<dbReference type="SUPFAM" id="SSF47384">
    <property type="entry name" value="Homodimeric domain of signal transducing histidine kinase"/>
    <property type="match status" value="1"/>
</dbReference>
<evidence type="ECO:0000259" key="8">
    <source>
        <dbReference type="PROSITE" id="PS50112"/>
    </source>
</evidence>